<protein>
    <submittedName>
        <fullName evidence="2">Uncharacterized protein</fullName>
    </submittedName>
</protein>
<gene>
    <name evidence="2" type="ORF">CALVIDRAFT_567168</name>
</gene>
<dbReference type="Proteomes" id="UP000076738">
    <property type="component" value="Unassembled WGS sequence"/>
</dbReference>
<organism evidence="2 3">
    <name type="scientific">Calocera viscosa (strain TUFC12733)</name>
    <dbReference type="NCBI Taxonomy" id="1330018"/>
    <lineage>
        <taxon>Eukaryota</taxon>
        <taxon>Fungi</taxon>
        <taxon>Dikarya</taxon>
        <taxon>Basidiomycota</taxon>
        <taxon>Agaricomycotina</taxon>
        <taxon>Dacrymycetes</taxon>
        <taxon>Dacrymycetales</taxon>
        <taxon>Dacrymycetaceae</taxon>
        <taxon>Calocera</taxon>
    </lineage>
</organism>
<accession>A0A167IIL2</accession>
<name>A0A167IIL2_CALVF</name>
<reference evidence="2 3" key="1">
    <citation type="journal article" date="2016" name="Mol. Biol. Evol.">
        <title>Comparative Genomics of Early-Diverging Mushroom-Forming Fungi Provides Insights into the Origins of Lignocellulose Decay Capabilities.</title>
        <authorList>
            <person name="Nagy L.G."/>
            <person name="Riley R."/>
            <person name="Tritt A."/>
            <person name="Adam C."/>
            <person name="Daum C."/>
            <person name="Floudas D."/>
            <person name="Sun H."/>
            <person name="Yadav J.S."/>
            <person name="Pangilinan J."/>
            <person name="Larsson K.H."/>
            <person name="Matsuura K."/>
            <person name="Barry K."/>
            <person name="Labutti K."/>
            <person name="Kuo R."/>
            <person name="Ohm R.A."/>
            <person name="Bhattacharya S.S."/>
            <person name="Shirouzu T."/>
            <person name="Yoshinaga Y."/>
            <person name="Martin F.M."/>
            <person name="Grigoriev I.V."/>
            <person name="Hibbett D.S."/>
        </authorList>
    </citation>
    <scope>NUCLEOTIDE SEQUENCE [LARGE SCALE GENOMIC DNA]</scope>
    <source>
        <strain evidence="2 3">TUFC12733</strain>
    </source>
</reference>
<keyword evidence="3" id="KW-1185">Reference proteome</keyword>
<proteinExistence type="predicted"/>
<feature type="region of interest" description="Disordered" evidence="1">
    <location>
        <begin position="1"/>
        <end position="23"/>
    </location>
</feature>
<evidence type="ECO:0000313" key="3">
    <source>
        <dbReference type="Proteomes" id="UP000076738"/>
    </source>
</evidence>
<evidence type="ECO:0000256" key="1">
    <source>
        <dbReference type="SAM" id="MobiDB-lite"/>
    </source>
</evidence>
<dbReference type="AlphaFoldDB" id="A0A167IIL2"/>
<dbReference type="EMBL" id="KV417308">
    <property type="protein sequence ID" value="KZO92681.1"/>
    <property type="molecule type" value="Genomic_DNA"/>
</dbReference>
<sequence length="165" mass="18444">MAEERDGSWLKAGTHHPATSEQPPRVCVPLWKACIAAKTAKKIARAGPEQAGEWGMGHTSQHQHFNEIGMQSKMCARGRVVLWRIGQPSVKERKEGRGARDAELEGNKPDYMLLFLLGSSHITSAPPPTCRTPIQPPGGDRNPSELFLLKREMMLRIWEQSLKIE</sequence>
<evidence type="ECO:0000313" key="2">
    <source>
        <dbReference type="EMBL" id="KZO92681.1"/>
    </source>
</evidence>